<dbReference type="InterPro" id="IPR036322">
    <property type="entry name" value="WD40_repeat_dom_sf"/>
</dbReference>
<evidence type="ECO:0000313" key="5">
    <source>
        <dbReference type="Proteomes" id="UP000009168"/>
    </source>
</evidence>
<dbReference type="EMBL" id="GG662663">
    <property type="protein sequence ID" value="EAR97578.2"/>
    <property type="molecule type" value="Genomic_DNA"/>
</dbReference>
<keyword evidence="1 3" id="KW-0853">WD repeat</keyword>
<feature type="repeat" description="WD" evidence="3">
    <location>
        <begin position="1895"/>
        <end position="1927"/>
    </location>
</feature>
<dbReference type="KEGG" id="tet:TTHERM_00439260"/>
<feature type="repeat" description="WD" evidence="3">
    <location>
        <begin position="1809"/>
        <end position="1850"/>
    </location>
</feature>
<feature type="repeat" description="WD" evidence="3">
    <location>
        <begin position="1681"/>
        <end position="1713"/>
    </location>
</feature>
<dbReference type="OrthoDB" id="6252103at2759"/>
<feature type="repeat" description="WD" evidence="3">
    <location>
        <begin position="1638"/>
        <end position="1679"/>
    </location>
</feature>
<feature type="repeat" description="WD" evidence="3">
    <location>
        <begin position="1547"/>
        <end position="1580"/>
    </location>
</feature>
<organism evidence="4 5">
    <name type="scientific">Tetrahymena thermophila (strain SB210)</name>
    <dbReference type="NCBI Taxonomy" id="312017"/>
    <lineage>
        <taxon>Eukaryota</taxon>
        <taxon>Sar</taxon>
        <taxon>Alveolata</taxon>
        <taxon>Ciliophora</taxon>
        <taxon>Intramacronucleata</taxon>
        <taxon>Oligohymenophorea</taxon>
        <taxon>Hymenostomatida</taxon>
        <taxon>Tetrahymenina</taxon>
        <taxon>Tetrahymenidae</taxon>
        <taxon>Tetrahymena</taxon>
    </lineage>
</organism>
<sequence length="2015" mass="235431">MGHRLLGGGCGASKQQDIVEKKTQEVQNDYIGFESLDQNFIENFNQSQDQKEIVKNIIENKQLESQYKLFKQSIFDFSSIIVSNINLYKPYVFELLETYLAYFITQCKQNDDDDSKNICAELSKMISEFKNQLEKKTSDSPCQDVLYMIEILEQYNNQSDSTKSNPDLDFYEDVKKFVVIIISLKPNDKQQQLDYNQSQINQIILQINNKIHKFEDSPQGCIIKYLLQVWILKIEKFKEKMWEISNTEEFLLYIQPFQNQFNTFLKNLNLNQQDKVIFNKEYILLNLQNICFKQLSTNIQLRLKYMLDQTNMLITDNNQLFLGLICQYLFENTPQAEQTYSKQVSNVVVKQVFECNSYFMSCYQQIIKDQQFMNKIIQFDGERKKYVSFIIENLDQYEIKISNIEEIQKLIFQNSISKWQTDLKIKLKQTQSQISKKQLQIKQMYANQQFQILEGNNFFNDIQSIDVINENRIQQILIGLLNQSKDRSVLVVSGETGYGKTRLLHEIKSILTNNLNIFASYQSYPNYIPIFIQCELLKKYNNSLDLYLLDEGLNKNQISYLKESENLKLFIFDNFEDCIRAYQNINQILSISQWKNTKWLLSIRKDKLKEYNITNLIQTKCQPSNISLIELKKLKSQTTMDYLNQVIKISTLDSNEFKINLQNKIQQIQQNLNLRKLIKIPINLFYISKLIKNQNISLENIRFQSDIFELFYQKLFEKQSVKFINQEIHQQTSKKDANIKLQIINSYFEYYQHIALLAFLSRDQQSLEVEKQKVKFTFSEQIKKLLNSNIRDKLLQTIEKQNNQILLNNQEQHLSIKNLCLYHYFVARAIKFDFQSHESIYKLSISQLKEFSINKKLFVYHKLSNNQDYGIMQTFFHLIQPEIMSKNFMSSYESDNVSEMNKYLQYIKMSKIKKSTDFSEIDIGASNLLSALFMSNFFYFNLNLSFCSFSSSYISQAKHHSVNLDRSNLSQAFIKDSNLNLASSNTQYAYHDNLPKIFDTNNYFNFNQICFSESNLIYSTTNDGFLNIFEYNNLQFQLKQSKYITSSPLTKLLMRKNYLIMSSLNVLFVIDKQNLEIQNILKFSESIKDFSFSNSKSNNCIISLVNNQSFSGDITTSKVSLLNIQTQYLAISNNNKYLATSMQESILIYNLENQLNMITTIKDQHFDPISSIAFSNDSKYLATGSLDLSCKVWDVEKNFQFITSIEDCKSKIIQVIFSNDNKYLFILSFDKYCRIYTVKDNFKLVSTIQVNMKLNAFISFSSDDKQIGICNDDNICHIYNNDENFSLLTTIKCHRNQINSIKFSSNNKFMISNSSDSSKLWNVENNFKGQFKIPEIQQAILYQISYDSAYLAAVFHNKSVKIWNMEKGFSLSKTLSQLNDEIVDIQFSFNNKYLCIQLKQDKISLYSIQKNFELLYQFQEPFEQLSNVYFSHNSQNLILLNNKSKFLLYNSDEGFKKKIQFEFEQADNVANSFDCQYFAFSYNNICKIFSIDKEVQQICSLQKHTKNISFMTFSKDNLYFATASLESLENQIYFWSVKQNFSLIFQLTPQSKSLSMMQFSSDSQYFITVGRDQICVIWDIYKGYSTPLILNLNSNQICSAIDITCDQRYLALASSSNIVCYNLQGIQLPINDQQVVNNKGHTHSINFVSYSHDGNYLATGSWDKSFKIWEAKQGFELVKTIKQHTDPISCLDFSKDGKFLISASVDKTCKIWDPKDNFKLKATIKNPDSIQSVVFSCDSKYLALSSWDDTVRVYDVLNEFQLLKELQNHSKQVNSVQFSSDGKYLVSTSDDKTIKIYDLQKDFQLLQNINAHTRAVTAAKFSQNNTDLASVSKDQTCKIWDVQNKFQLKATLKGHTEQVSQCVYSPDDCFLLTCSWDNTCRIWSKSQNYQLINLIKAHSSPITSITFSPDQQYLITSSVDNKAKVWSTNKAFKIIKQICSLGDFNNAIGQVSQNKKYFLIKQVNQDWYVISFTEGNVVAQGKQYLDEVTLSKYQLDQIQLEDITNLQLFDYSFEL</sequence>
<dbReference type="InterPro" id="IPR001680">
    <property type="entry name" value="WD40_rpt"/>
</dbReference>
<dbReference type="PANTHER" id="PTHR19879">
    <property type="entry name" value="TRANSCRIPTION INITIATION FACTOR TFIID"/>
    <property type="match status" value="1"/>
</dbReference>
<evidence type="ECO:0000256" key="1">
    <source>
        <dbReference type="ARBA" id="ARBA00022574"/>
    </source>
</evidence>
<dbReference type="PRINTS" id="PR00320">
    <property type="entry name" value="GPROTEINBRPT"/>
</dbReference>
<proteinExistence type="predicted"/>
<reference evidence="5" key="1">
    <citation type="journal article" date="2006" name="PLoS Biol.">
        <title>Macronuclear genome sequence of the ciliate Tetrahymena thermophila, a model eukaryote.</title>
        <authorList>
            <person name="Eisen J.A."/>
            <person name="Coyne R.S."/>
            <person name="Wu M."/>
            <person name="Wu D."/>
            <person name="Thiagarajan M."/>
            <person name="Wortman J.R."/>
            <person name="Badger J.H."/>
            <person name="Ren Q."/>
            <person name="Amedeo P."/>
            <person name="Jones K.M."/>
            <person name="Tallon L.J."/>
            <person name="Delcher A.L."/>
            <person name="Salzberg S.L."/>
            <person name="Silva J.C."/>
            <person name="Haas B.J."/>
            <person name="Majoros W.H."/>
            <person name="Farzad M."/>
            <person name="Carlton J.M."/>
            <person name="Smith R.K. Jr."/>
            <person name="Garg J."/>
            <person name="Pearlman R.E."/>
            <person name="Karrer K.M."/>
            <person name="Sun L."/>
            <person name="Manning G."/>
            <person name="Elde N.C."/>
            <person name="Turkewitz A.P."/>
            <person name="Asai D.J."/>
            <person name="Wilkes D.E."/>
            <person name="Wang Y."/>
            <person name="Cai H."/>
            <person name="Collins K."/>
            <person name="Stewart B.A."/>
            <person name="Lee S.R."/>
            <person name="Wilamowska K."/>
            <person name="Weinberg Z."/>
            <person name="Ruzzo W.L."/>
            <person name="Wloga D."/>
            <person name="Gaertig J."/>
            <person name="Frankel J."/>
            <person name="Tsao C.-C."/>
            <person name="Gorovsky M.A."/>
            <person name="Keeling P.J."/>
            <person name="Waller R.F."/>
            <person name="Patron N.J."/>
            <person name="Cherry J.M."/>
            <person name="Stover N.A."/>
            <person name="Krieger C.J."/>
            <person name="del Toro C."/>
            <person name="Ryder H.F."/>
            <person name="Williamson S.C."/>
            <person name="Barbeau R.A."/>
            <person name="Hamilton E.P."/>
            <person name="Orias E."/>
        </authorList>
    </citation>
    <scope>NUCLEOTIDE SEQUENCE [LARGE SCALE GENOMIC DNA]</scope>
    <source>
        <strain evidence="5">SB210</strain>
    </source>
</reference>
<dbReference type="GeneID" id="7838247"/>
<dbReference type="Gene3D" id="2.130.10.10">
    <property type="entry name" value="YVTN repeat-like/Quinoprotein amine dehydrogenase"/>
    <property type="match status" value="4"/>
</dbReference>
<dbReference type="PROSITE" id="PS50082">
    <property type="entry name" value="WD_REPEATS_2"/>
    <property type="match status" value="8"/>
</dbReference>
<evidence type="ECO:0000256" key="2">
    <source>
        <dbReference type="ARBA" id="ARBA00022737"/>
    </source>
</evidence>
<dbReference type="PROSITE" id="PS00678">
    <property type="entry name" value="WD_REPEATS_1"/>
    <property type="match status" value="2"/>
</dbReference>
<evidence type="ECO:0000313" key="4">
    <source>
        <dbReference type="EMBL" id="EAR97578.2"/>
    </source>
</evidence>
<keyword evidence="2" id="KW-0677">Repeat</keyword>
<dbReference type="SMART" id="SM00320">
    <property type="entry name" value="WD40"/>
    <property type="match status" value="17"/>
</dbReference>
<dbReference type="InterPro" id="IPR019775">
    <property type="entry name" value="WD40_repeat_CS"/>
</dbReference>
<name>I7LVA9_TETTS</name>
<dbReference type="PROSITE" id="PS50294">
    <property type="entry name" value="WD_REPEATS_REGION"/>
    <property type="match status" value="7"/>
</dbReference>
<dbReference type="Pfam" id="PF00400">
    <property type="entry name" value="WD40"/>
    <property type="match status" value="11"/>
</dbReference>
<dbReference type="InterPro" id="IPR020472">
    <property type="entry name" value="WD40_PAC1"/>
</dbReference>
<feature type="repeat" description="WD" evidence="3">
    <location>
        <begin position="1162"/>
        <end position="1203"/>
    </location>
</feature>
<dbReference type="RefSeq" id="XP_001017823.2">
    <property type="nucleotide sequence ID" value="XM_001017823.2"/>
</dbReference>
<dbReference type="SUPFAM" id="SSF50978">
    <property type="entry name" value="WD40 repeat-like"/>
    <property type="match status" value="4"/>
</dbReference>
<dbReference type="PANTHER" id="PTHR19879:SF9">
    <property type="entry name" value="TRANSCRIPTION INITIATION FACTOR TFIID SUBUNIT 5"/>
    <property type="match status" value="1"/>
</dbReference>
<dbReference type="InParanoid" id="I7LVA9"/>
<dbReference type="InterPro" id="IPR015943">
    <property type="entry name" value="WD40/YVTN_repeat-like_dom_sf"/>
</dbReference>
<feature type="repeat" description="WD" evidence="3">
    <location>
        <begin position="1766"/>
        <end position="1807"/>
    </location>
</feature>
<keyword evidence="5" id="KW-1185">Reference proteome</keyword>
<dbReference type="eggNOG" id="KOG0266">
    <property type="taxonomic scope" value="Eukaryota"/>
</dbReference>
<protein>
    <submittedName>
        <fullName evidence="4">WD domain, G-beta repeat protein</fullName>
    </submittedName>
</protein>
<accession>I7LVA9</accession>
<gene>
    <name evidence="4" type="ORF">TTHERM_00439260</name>
</gene>
<dbReference type="Proteomes" id="UP000009168">
    <property type="component" value="Unassembled WGS sequence"/>
</dbReference>
<dbReference type="CDD" id="cd00200">
    <property type="entry name" value="WD40"/>
    <property type="match status" value="1"/>
</dbReference>
<evidence type="ECO:0000256" key="3">
    <source>
        <dbReference type="PROSITE-ProRule" id="PRU00221"/>
    </source>
</evidence>
<feature type="repeat" description="WD" evidence="3">
    <location>
        <begin position="1852"/>
        <end position="1884"/>
    </location>
</feature>